<dbReference type="RefSeq" id="WP_105217820.1">
    <property type="nucleotide sequence ID" value="NZ_CAWNSU010000036.1"/>
</dbReference>
<name>A0A6N8FUN4_9CHRO</name>
<dbReference type="AlphaFoldDB" id="A0A6N8FUN4"/>
<dbReference type="InterPro" id="IPR004360">
    <property type="entry name" value="Glyas_Fos-R_dOase_dom"/>
</dbReference>
<evidence type="ECO:0000313" key="3">
    <source>
        <dbReference type="Proteomes" id="UP000441797"/>
    </source>
</evidence>
<protein>
    <submittedName>
        <fullName evidence="2">Glyoxalase</fullName>
    </submittedName>
</protein>
<dbReference type="PANTHER" id="PTHR21366">
    <property type="entry name" value="GLYOXALASE FAMILY PROTEIN"/>
    <property type="match status" value="1"/>
</dbReference>
<dbReference type="OrthoDB" id="9796521at2"/>
<feature type="domain" description="VOC" evidence="1">
    <location>
        <begin position="2"/>
        <end position="127"/>
    </location>
</feature>
<dbReference type="PROSITE" id="PS51819">
    <property type="entry name" value="VOC"/>
    <property type="match status" value="1"/>
</dbReference>
<accession>A0A6N8FUN4</accession>
<sequence>MKFGYVILYVPDVSAAVSFYEQAFGLTQRFMHESLQYAEMETGGTALAYVSHELANSNLPDGFQENSLSARPAGMEICFVAEDVSSAFLCAVEAGAVAVVEPKVKPWGQTIAYIRDPNGILVEIASPM</sequence>
<dbReference type="SUPFAM" id="SSF54593">
    <property type="entry name" value="Glyoxalase/Bleomycin resistance protein/Dihydroxybiphenyl dioxygenase"/>
    <property type="match status" value="1"/>
</dbReference>
<dbReference type="PANTHER" id="PTHR21366:SF22">
    <property type="entry name" value="VOC DOMAIN-CONTAINING PROTEIN"/>
    <property type="match status" value="1"/>
</dbReference>
<dbReference type="Gene3D" id="3.10.180.10">
    <property type="entry name" value="2,3-Dihydroxybiphenyl 1,2-Dioxygenase, domain 1"/>
    <property type="match status" value="1"/>
</dbReference>
<dbReference type="InterPro" id="IPR050383">
    <property type="entry name" value="GlyoxalaseI/FosfomycinResist"/>
</dbReference>
<proteinExistence type="predicted"/>
<dbReference type="CDD" id="cd07264">
    <property type="entry name" value="VOC_like"/>
    <property type="match status" value="1"/>
</dbReference>
<dbReference type="InterPro" id="IPR029068">
    <property type="entry name" value="Glyas_Bleomycin-R_OHBP_Dase"/>
</dbReference>
<comment type="caution">
    <text evidence="2">The sequence shown here is derived from an EMBL/GenBank/DDBJ whole genome shotgun (WGS) entry which is preliminary data.</text>
</comment>
<organism evidence="2 3">
    <name type="scientific">Gloeocapsopsis dulcis AAB1 = 1H9</name>
    <dbReference type="NCBI Taxonomy" id="1433147"/>
    <lineage>
        <taxon>Bacteria</taxon>
        <taxon>Bacillati</taxon>
        <taxon>Cyanobacteriota</taxon>
        <taxon>Cyanophyceae</taxon>
        <taxon>Oscillatoriophycideae</taxon>
        <taxon>Chroococcales</taxon>
        <taxon>Chroococcaceae</taxon>
        <taxon>Gloeocapsopsis</taxon>
        <taxon>Gloeocapsopsis dulcis</taxon>
    </lineage>
</organism>
<keyword evidence="3" id="KW-1185">Reference proteome</keyword>
<evidence type="ECO:0000259" key="1">
    <source>
        <dbReference type="PROSITE" id="PS51819"/>
    </source>
</evidence>
<dbReference type="InterPro" id="IPR037523">
    <property type="entry name" value="VOC_core"/>
</dbReference>
<dbReference type="Pfam" id="PF00903">
    <property type="entry name" value="Glyoxalase"/>
    <property type="match status" value="1"/>
</dbReference>
<dbReference type="Proteomes" id="UP000441797">
    <property type="component" value="Unassembled WGS sequence"/>
</dbReference>
<gene>
    <name evidence="2" type="ORF">BWI75_10830</name>
</gene>
<reference evidence="2 3" key="1">
    <citation type="journal article" date="2019" name="Front. Microbiol.">
        <title>Genomic Features for Desiccation Tolerance and Sugar Biosynthesis in the Extremophile Gloeocapsopsis sp. UTEX B3054.</title>
        <authorList>
            <person name="Urrejola C."/>
            <person name="Alcorta J."/>
            <person name="Salas L."/>
            <person name="Vasquez M."/>
            <person name="Polz M.F."/>
            <person name="Vicuna R."/>
            <person name="Diez B."/>
        </authorList>
    </citation>
    <scope>NUCLEOTIDE SEQUENCE [LARGE SCALE GENOMIC DNA]</scope>
    <source>
        <strain evidence="2 3">1H9</strain>
    </source>
</reference>
<evidence type="ECO:0000313" key="2">
    <source>
        <dbReference type="EMBL" id="MUL36828.1"/>
    </source>
</evidence>
<dbReference type="EMBL" id="NAPY01000014">
    <property type="protein sequence ID" value="MUL36828.1"/>
    <property type="molecule type" value="Genomic_DNA"/>
</dbReference>